<evidence type="ECO:0000313" key="3">
    <source>
        <dbReference type="EMBL" id="KAK5695504.1"/>
    </source>
</evidence>
<feature type="region of interest" description="Disordered" evidence="1">
    <location>
        <begin position="312"/>
        <end position="353"/>
    </location>
</feature>
<dbReference type="InterPro" id="IPR001214">
    <property type="entry name" value="SET_dom"/>
</dbReference>
<dbReference type="PROSITE" id="PS50280">
    <property type="entry name" value="SET"/>
    <property type="match status" value="2"/>
</dbReference>
<protein>
    <recommendedName>
        <fullName evidence="2">SET domain-containing protein</fullName>
    </recommendedName>
</protein>
<dbReference type="InterPro" id="IPR053185">
    <property type="entry name" value="SET_domain_protein"/>
</dbReference>
<dbReference type="Proteomes" id="UP001310594">
    <property type="component" value="Unassembled WGS sequence"/>
</dbReference>
<feature type="compositionally biased region" description="Low complexity" evidence="1">
    <location>
        <begin position="314"/>
        <end position="326"/>
    </location>
</feature>
<dbReference type="Pfam" id="PF00856">
    <property type="entry name" value="SET"/>
    <property type="match status" value="2"/>
</dbReference>
<dbReference type="PANTHER" id="PTHR47332:SF4">
    <property type="entry name" value="SET DOMAIN-CONTAINING PROTEIN 5"/>
    <property type="match status" value="1"/>
</dbReference>
<reference evidence="3" key="1">
    <citation type="submission" date="2023-08" db="EMBL/GenBank/DDBJ databases">
        <title>Black Yeasts Isolated from many extreme environments.</title>
        <authorList>
            <person name="Coleine C."/>
            <person name="Stajich J.E."/>
            <person name="Selbmann L."/>
        </authorList>
    </citation>
    <scope>NUCLEOTIDE SEQUENCE</scope>
    <source>
        <strain evidence="3">CCFEE 5810</strain>
    </source>
</reference>
<dbReference type="InterPro" id="IPR046341">
    <property type="entry name" value="SET_dom_sf"/>
</dbReference>
<evidence type="ECO:0000313" key="4">
    <source>
        <dbReference type="Proteomes" id="UP001310594"/>
    </source>
</evidence>
<dbReference type="Gene3D" id="2.170.270.10">
    <property type="entry name" value="SET domain"/>
    <property type="match status" value="2"/>
</dbReference>
<feature type="domain" description="SET" evidence="2">
    <location>
        <begin position="9"/>
        <end position="116"/>
    </location>
</feature>
<dbReference type="SMART" id="SM00317">
    <property type="entry name" value="SET"/>
    <property type="match status" value="2"/>
</dbReference>
<proteinExistence type="predicted"/>
<dbReference type="PANTHER" id="PTHR47332">
    <property type="entry name" value="SET DOMAIN-CONTAINING PROTEIN 5"/>
    <property type="match status" value="1"/>
</dbReference>
<accession>A0AAN7W6N5</accession>
<sequence>MSSTTTTQSLVRVADSLLDRGRQGLFATVDIEPGTHVLPSIQATLLQISPYPDPKTHGAITYGKIVPPWPSIGNVAMIKHSCTPNVEISVIIPTQTINVYAIQIIQAGDELSAAYCDVLRSREIRHRALQFECHCEDCQLEEDESKASDELRGGIGREMSLLVLFRRSHFGDPGIDVPMVITPAVARSIGINPEVTKLPSKAVYMFNTAVNAGFGDSTLALAHEILAVFNTIATRLAEARESRGEHLDWPTKCLGPDHPRTVNLRDHIENFGRPVAQRPMTGTTMPRSVPPPENLVAGINRAIARISMSMNSVPSASTPAGASSAGEQNESQRIGRASGNFDNREQDGNDNYLQQVGNTPPWAKFNSPIHGLGLRATRNIKAGELIMSAQTTLQIDATDLADPHVFLKAFRDGTPQEKEVLLDAITHNMMPDYGMPLKNMQDFDEALKNDGEDFLHELHEVVPRHFYPFVDRSSTYTFFENAWSLNHSCRPTAEACLDAAGRLGVRAIVDIEEADEITISYIDVYQDRTARETALNFDCNCNACRWHYTDFRAYRQQRKQLSVVSAALTKMRAFRVKYPQSAVELSENAAKNIENDPETSGILKLIERVEESDWVTQGIVTSDFSIFYDVHHFILVARYSVHGDRDDIDKALVCKQHEWQLLERCLGSEHARALAAREEITRMHGV</sequence>
<dbReference type="AlphaFoldDB" id="A0AAN7W6N5"/>
<dbReference type="SUPFAM" id="SSF82199">
    <property type="entry name" value="SET domain"/>
    <property type="match status" value="2"/>
</dbReference>
<dbReference type="CDD" id="cd20071">
    <property type="entry name" value="SET_SMYD"/>
    <property type="match status" value="2"/>
</dbReference>
<name>A0AAN7W6N5_9PEZI</name>
<evidence type="ECO:0000256" key="1">
    <source>
        <dbReference type="SAM" id="MobiDB-lite"/>
    </source>
</evidence>
<gene>
    <name evidence="3" type="ORF">LTR97_009013</name>
</gene>
<dbReference type="EMBL" id="JAVRQU010000014">
    <property type="protein sequence ID" value="KAK5695504.1"/>
    <property type="molecule type" value="Genomic_DNA"/>
</dbReference>
<feature type="domain" description="SET" evidence="2">
    <location>
        <begin position="360"/>
        <end position="522"/>
    </location>
</feature>
<comment type="caution">
    <text evidence="3">The sequence shown here is derived from an EMBL/GenBank/DDBJ whole genome shotgun (WGS) entry which is preliminary data.</text>
</comment>
<evidence type="ECO:0000259" key="2">
    <source>
        <dbReference type="PROSITE" id="PS50280"/>
    </source>
</evidence>
<organism evidence="3 4">
    <name type="scientific">Elasticomyces elasticus</name>
    <dbReference type="NCBI Taxonomy" id="574655"/>
    <lineage>
        <taxon>Eukaryota</taxon>
        <taxon>Fungi</taxon>
        <taxon>Dikarya</taxon>
        <taxon>Ascomycota</taxon>
        <taxon>Pezizomycotina</taxon>
        <taxon>Dothideomycetes</taxon>
        <taxon>Dothideomycetidae</taxon>
        <taxon>Mycosphaerellales</taxon>
        <taxon>Teratosphaeriaceae</taxon>
        <taxon>Elasticomyces</taxon>
    </lineage>
</organism>